<organism evidence="2">
    <name type="scientific">Arundo donax</name>
    <name type="common">Giant reed</name>
    <name type="synonym">Donax arundinaceus</name>
    <dbReference type="NCBI Taxonomy" id="35708"/>
    <lineage>
        <taxon>Eukaryota</taxon>
        <taxon>Viridiplantae</taxon>
        <taxon>Streptophyta</taxon>
        <taxon>Embryophyta</taxon>
        <taxon>Tracheophyta</taxon>
        <taxon>Spermatophyta</taxon>
        <taxon>Magnoliopsida</taxon>
        <taxon>Liliopsida</taxon>
        <taxon>Poales</taxon>
        <taxon>Poaceae</taxon>
        <taxon>PACMAD clade</taxon>
        <taxon>Arundinoideae</taxon>
        <taxon>Arundineae</taxon>
        <taxon>Arundo</taxon>
    </lineage>
</organism>
<feature type="transmembrane region" description="Helical" evidence="1">
    <location>
        <begin position="6"/>
        <end position="25"/>
    </location>
</feature>
<name>A0A0A9DT82_ARUDO</name>
<dbReference type="AlphaFoldDB" id="A0A0A9DT82"/>
<sequence>MEIIMHQLFYFSVLAFNLFWLRAFYCFKNNKTMSRGEPLQPTNCLKFPFL</sequence>
<evidence type="ECO:0000256" key="1">
    <source>
        <dbReference type="SAM" id="Phobius"/>
    </source>
</evidence>
<protein>
    <submittedName>
        <fullName evidence="2">Uncharacterized protein</fullName>
    </submittedName>
</protein>
<dbReference type="EMBL" id="GBRH01206121">
    <property type="protein sequence ID" value="JAD91774.1"/>
    <property type="molecule type" value="Transcribed_RNA"/>
</dbReference>
<keyword evidence="1" id="KW-1133">Transmembrane helix</keyword>
<proteinExistence type="predicted"/>
<reference evidence="2" key="1">
    <citation type="submission" date="2014-09" db="EMBL/GenBank/DDBJ databases">
        <authorList>
            <person name="Magalhaes I.L.F."/>
            <person name="Oliveira U."/>
            <person name="Santos F.R."/>
            <person name="Vidigal T.H.D.A."/>
            <person name="Brescovit A.D."/>
            <person name="Santos A.J."/>
        </authorList>
    </citation>
    <scope>NUCLEOTIDE SEQUENCE</scope>
    <source>
        <tissue evidence="2">Shoot tissue taken approximately 20 cm above the soil surface</tissue>
    </source>
</reference>
<keyword evidence="1" id="KW-0472">Membrane</keyword>
<keyword evidence="1" id="KW-0812">Transmembrane</keyword>
<reference evidence="2" key="2">
    <citation type="journal article" date="2015" name="Data Brief">
        <title>Shoot transcriptome of the giant reed, Arundo donax.</title>
        <authorList>
            <person name="Barrero R.A."/>
            <person name="Guerrero F.D."/>
            <person name="Moolhuijzen P."/>
            <person name="Goolsby J.A."/>
            <person name="Tidwell J."/>
            <person name="Bellgard S.E."/>
            <person name="Bellgard M.I."/>
        </authorList>
    </citation>
    <scope>NUCLEOTIDE SEQUENCE</scope>
    <source>
        <tissue evidence="2">Shoot tissue taken approximately 20 cm above the soil surface</tissue>
    </source>
</reference>
<evidence type="ECO:0000313" key="2">
    <source>
        <dbReference type="EMBL" id="JAD91774.1"/>
    </source>
</evidence>
<accession>A0A0A9DT82</accession>